<dbReference type="EMBL" id="CAEZXN010000002">
    <property type="protein sequence ID" value="CAB4684341.1"/>
    <property type="molecule type" value="Genomic_DNA"/>
</dbReference>
<dbReference type="InterPro" id="IPR051332">
    <property type="entry name" value="Fosfomycin_Res_Enzymes"/>
</dbReference>
<dbReference type="SUPFAM" id="SSF54593">
    <property type="entry name" value="Glyoxalase/Bleomycin resistance protein/Dihydroxybiphenyl dioxygenase"/>
    <property type="match status" value="1"/>
</dbReference>
<feature type="domain" description="VOC" evidence="1">
    <location>
        <begin position="2"/>
        <end position="125"/>
    </location>
</feature>
<evidence type="ECO:0000313" key="4">
    <source>
        <dbReference type="EMBL" id="CAB4841611.1"/>
    </source>
</evidence>
<dbReference type="Gene3D" id="3.10.180.10">
    <property type="entry name" value="2,3-Dihydroxybiphenyl 1,2-Dioxygenase, domain 1"/>
    <property type="match status" value="1"/>
</dbReference>
<dbReference type="EMBL" id="CAEZXB010000003">
    <property type="protein sequence ID" value="CAB4668692.1"/>
    <property type="molecule type" value="Genomic_DNA"/>
</dbReference>
<dbReference type="AlphaFoldDB" id="A0A6J6M487"/>
<dbReference type="EMBL" id="CAFBAA010000007">
    <property type="protein sequence ID" value="CAB4841611.1"/>
    <property type="molecule type" value="Genomic_DNA"/>
</dbReference>
<dbReference type="PANTHER" id="PTHR36113:SF1">
    <property type="entry name" value="GLYOXALASE_BLEOMYCIN RESISTANCE PROTEIN_DIOXYGENASE"/>
    <property type="match status" value="1"/>
</dbReference>
<gene>
    <name evidence="2" type="ORF">UFOPK2342_00296</name>
    <name evidence="3" type="ORF">UFOPK2423_00164</name>
    <name evidence="4" type="ORF">UFOPK3266_00419</name>
    <name evidence="5" type="ORF">UFOPK4367_00276</name>
</gene>
<dbReference type="InterPro" id="IPR029068">
    <property type="entry name" value="Glyas_Bleomycin-R_OHBP_Dase"/>
</dbReference>
<proteinExistence type="predicted"/>
<reference evidence="2" key="1">
    <citation type="submission" date="2020-05" db="EMBL/GenBank/DDBJ databases">
        <authorList>
            <person name="Chiriac C."/>
            <person name="Salcher M."/>
            <person name="Ghai R."/>
            <person name="Kavagutti S V."/>
        </authorList>
    </citation>
    <scope>NUCLEOTIDE SEQUENCE</scope>
</reference>
<dbReference type="EMBL" id="CAFBRC010000012">
    <property type="protein sequence ID" value="CAB5072321.1"/>
    <property type="molecule type" value="Genomic_DNA"/>
</dbReference>
<dbReference type="PANTHER" id="PTHR36113">
    <property type="entry name" value="LYASE, PUTATIVE-RELATED-RELATED"/>
    <property type="match status" value="1"/>
</dbReference>
<organism evidence="2">
    <name type="scientific">freshwater metagenome</name>
    <dbReference type="NCBI Taxonomy" id="449393"/>
    <lineage>
        <taxon>unclassified sequences</taxon>
        <taxon>metagenomes</taxon>
        <taxon>ecological metagenomes</taxon>
    </lineage>
</organism>
<evidence type="ECO:0000313" key="2">
    <source>
        <dbReference type="EMBL" id="CAB4668692.1"/>
    </source>
</evidence>
<dbReference type="InterPro" id="IPR004360">
    <property type="entry name" value="Glyas_Fos-R_dOase_dom"/>
</dbReference>
<dbReference type="CDD" id="cd06587">
    <property type="entry name" value="VOC"/>
    <property type="match status" value="1"/>
</dbReference>
<dbReference type="InterPro" id="IPR037523">
    <property type="entry name" value="VOC_core"/>
</dbReference>
<dbReference type="PROSITE" id="PS51819">
    <property type="entry name" value="VOC"/>
    <property type="match status" value="1"/>
</dbReference>
<dbReference type="Pfam" id="PF00903">
    <property type="entry name" value="Glyoxalase"/>
    <property type="match status" value="1"/>
</dbReference>
<evidence type="ECO:0000313" key="3">
    <source>
        <dbReference type="EMBL" id="CAB4684341.1"/>
    </source>
</evidence>
<sequence>MQFSHITLTVKDKDVSAEWYQHLLGKATVTPRDGAGWSRWRLQWPSGLVIGLTENKKTADHQRFSESNIGLDHIGISCQSEDEVRAWAVKIDALGYARGPVEDVSYCWAVTTRDPSGIPIEFFCLKN</sequence>
<name>A0A6J6M487_9ZZZZ</name>
<protein>
    <submittedName>
        <fullName evidence="2">Unannotated protein</fullName>
    </submittedName>
</protein>
<evidence type="ECO:0000313" key="5">
    <source>
        <dbReference type="EMBL" id="CAB5072321.1"/>
    </source>
</evidence>
<evidence type="ECO:0000259" key="1">
    <source>
        <dbReference type="PROSITE" id="PS51819"/>
    </source>
</evidence>
<accession>A0A6J6M487</accession>